<dbReference type="EMBL" id="HF584235">
    <property type="protein sequence ID" value="CCQ43732.1"/>
    <property type="molecule type" value="Genomic_DNA"/>
</dbReference>
<dbReference type="ChiTaRS" id="COL18A1">
    <property type="organism name" value="human"/>
</dbReference>
<feature type="compositionally biased region" description="Basic and acidic residues" evidence="1">
    <location>
        <begin position="67"/>
        <end position="82"/>
    </location>
</feature>
<feature type="region of interest" description="Disordered" evidence="1">
    <location>
        <begin position="45"/>
        <end position="111"/>
    </location>
</feature>
<name>L8ECK6_HUMAN</name>
<reference evidence="2" key="1">
    <citation type="journal article" date="2013" name="PLoS ONE">
        <title>Direct detection of alternative open reading frames translation products in human significantly expands the proteome.</title>
        <authorList>
            <person name="Vanderperre B."/>
            <person name="Lucier J.-F."/>
            <person name="Motard J."/>
            <person name="Tremblay G."/>
            <person name="Vanderperre S."/>
            <person name="Wisztorski M."/>
            <person name="Salzet M."/>
            <person name="Boisvert F.-M."/>
            <person name="Roucou X."/>
        </authorList>
    </citation>
    <scope>NUCLEOTIDE SEQUENCE</scope>
</reference>
<dbReference type="OrthoDB" id="5983381at2759"/>
<evidence type="ECO:0000313" key="2">
    <source>
        <dbReference type="EMBL" id="CCQ43732.1"/>
    </source>
</evidence>
<proteinExistence type="predicted"/>
<sequence length="111" mass="12008">MTWKAPGGPSGQQPEALMGHRDLPACRDLRGILACLGCRGRREKLEQMESPGSPASLAERALLGPRGQRETEAAGEKREIQGRTESGSRASLAPPDPRDLWSTCRSRTDPS</sequence>
<protein>
    <submittedName>
        <fullName evidence="2">Alternative protein COL18A1</fullName>
    </submittedName>
</protein>
<organism evidence="2">
    <name type="scientific">Homo sapiens</name>
    <name type="common">Human</name>
    <dbReference type="NCBI Taxonomy" id="9606"/>
    <lineage>
        <taxon>Eukaryota</taxon>
        <taxon>Metazoa</taxon>
        <taxon>Chordata</taxon>
        <taxon>Craniata</taxon>
        <taxon>Vertebrata</taxon>
        <taxon>Euteleostomi</taxon>
        <taxon>Mammalia</taxon>
        <taxon>Eutheria</taxon>
        <taxon>Euarchontoglires</taxon>
        <taxon>Primates</taxon>
        <taxon>Haplorrhini</taxon>
        <taxon>Catarrhini</taxon>
        <taxon>Hominidae</taxon>
        <taxon>Homo</taxon>
    </lineage>
</organism>
<dbReference type="AlphaFoldDB" id="L8ECK6"/>
<gene>
    <name evidence="2" type="primary">COL18A1</name>
</gene>
<evidence type="ECO:0000256" key="1">
    <source>
        <dbReference type="SAM" id="MobiDB-lite"/>
    </source>
</evidence>
<accession>L8ECK6</accession>